<proteinExistence type="predicted"/>
<accession>A0A0A2V4K8</accession>
<dbReference type="EMBL" id="ANFO01001408">
    <property type="protein sequence ID" value="KGQ02701.1"/>
    <property type="molecule type" value="Genomic_DNA"/>
</dbReference>
<dbReference type="AlphaFoldDB" id="A0A0A2V4K8"/>
<evidence type="ECO:0000313" key="1">
    <source>
        <dbReference type="EMBL" id="KGQ02701.1"/>
    </source>
</evidence>
<dbReference type="eggNOG" id="ENOG502SPXG">
    <property type="taxonomic scope" value="Eukaryota"/>
</dbReference>
<reference evidence="1 2" key="1">
    <citation type="submission" date="2012-10" db="EMBL/GenBank/DDBJ databases">
        <title>Genome sequencing and analysis of entomopathogenic fungi Beauveria bassiana D1-5.</title>
        <authorList>
            <person name="Li Q."/>
            <person name="Wang L."/>
            <person name="Zhang Z."/>
            <person name="Wang Q."/>
            <person name="Ren J."/>
            <person name="Wang M."/>
            <person name="Xu W."/>
            <person name="Wang J."/>
            <person name="Lu Y."/>
            <person name="Du Q."/>
            <person name="Sun Z."/>
        </authorList>
    </citation>
    <scope>NUCLEOTIDE SEQUENCE [LARGE SCALE GENOMIC DNA]</scope>
    <source>
        <strain evidence="1 2">D1-5</strain>
    </source>
</reference>
<organism evidence="1 2">
    <name type="scientific">Beauveria bassiana D1-5</name>
    <dbReference type="NCBI Taxonomy" id="1245745"/>
    <lineage>
        <taxon>Eukaryota</taxon>
        <taxon>Fungi</taxon>
        <taxon>Dikarya</taxon>
        <taxon>Ascomycota</taxon>
        <taxon>Pezizomycotina</taxon>
        <taxon>Sordariomycetes</taxon>
        <taxon>Hypocreomycetidae</taxon>
        <taxon>Hypocreales</taxon>
        <taxon>Cordycipitaceae</taxon>
        <taxon>Beauveria</taxon>
    </lineage>
</organism>
<dbReference type="Proteomes" id="UP000030106">
    <property type="component" value="Unassembled WGS sequence"/>
</dbReference>
<protein>
    <submittedName>
        <fullName evidence="1">Uncharacterized protein</fullName>
    </submittedName>
</protein>
<sequence>MTSTASPKRWAIISASANAEAEYRTVYDDQIRIPRPERKETDEPRIGTGHDLVDIFDLIGRMFVAMVARLERENLLSEISSLGAVMSMFVGLFTRLRKFDIVKKTRKITGASDYDARRLASYVLAYSKQYKITLTSHVDSEAYQGDWGEIKLPTSTMNKNDPWGFFGAVRRYHKSHSKGMAFCYCGFVGIGGDALDITTWKSDERLAKSLSKKDPLGEEDIDAIKQGLVLHCTAAALCSFGHREQNEY</sequence>
<evidence type="ECO:0000313" key="2">
    <source>
        <dbReference type="Proteomes" id="UP000030106"/>
    </source>
</evidence>
<name>A0A0A2V4K8_BEABA</name>
<dbReference type="HOGENOM" id="CLU_1119998_0_0_1"/>
<comment type="caution">
    <text evidence="1">The sequence shown here is derived from an EMBL/GenBank/DDBJ whole genome shotgun (WGS) entry which is preliminary data.</text>
</comment>
<gene>
    <name evidence="1" type="ORF">BBAD15_g12081</name>
</gene>